<keyword evidence="1" id="KW-0472">Membrane</keyword>
<organism evidence="2 3">
    <name type="scientific">Pseudothauera rhizosphaerae</name>
    <dbReference type="NCBI Taxonomy" id="2565932"/>
    <lineage>
        <taxon>Bacteria</taxon>
        <taxon>Pseudomonadati</taxon>
        <taxon>Pseudomonadota</taxon>
        <taxon>Betaproteobacteria</taxon>
        <taxon>Rhodocyclales</taxon>
        <taxon>Zoogloeaceae</taxon>
        <taxon>Pseudothauera</taxon>
    </lineage>
</organism>
<dbReference type="Proteomes" id="UP000307956">
    <property type="component" value="Unassembled WGS sequence"/>
</dbReference>
<dbReference type="EMBL" id="SSOD01000002">
    <property type="protein sequence ID" value="THF64345.1"/>
    <property type="molecule type" value="Genomic_DNA"/>
</dbReference>
<evidence type="ECO:0000313" key="2">
    <source>
        <dbReference type="EMBL" id="THF64345.1"/>
    </source>
</evidence>
<keyword evidence="3" id="KW-1185">Reference proteome</keyword>
<feature type="transmembrane region" description="Helical" evidence="1">
    <location>
        <begin position="34"/>
        <end position="55"/>
    </location>
</feature>
<proteinExistence type="predicted"/>
<feature type="transmembrane region" description="Helical" evidence="1">
    <location>
        <begin position="5"/>
        <end position="22"/>
    </location>
</feature>
<dbReference type="RefSeq" id="WP_136383534.1">
    <property type="nucleotide sequence ID" value="NZ_SSOD01000002.1"/>
</dbReference>
<gene>
    <name evidence="2" type="ORF">E6O51_03275</name>
</gene>
<reference evidence="2 3" key="1">
    <citation type="submission" date="2019-04" db="EMBL/GenBank/DDBJ databases">
        <title>Azoarcus rhizosphaerae sp. nov. isolated from rhizosphere of Ficus religiosa.</title>
        <authorList>
            <person name="Lin S.-Y."/>
            <person name="Hameed A."/>
            <person name="Hsu Y.-H."/>
            <person name="Young C.-C."/>
        </authorList>
    </citation>
    <scope>NUCLEOTIDE SEQUENCE [LARGE SCALE GENOMIC DNA]</scope>
    <source>
        <strain evidence="2 3">CC-YHH848</strain>
    </source>
</reference>
<evidence type="ECO:0000256" key="1">
    <source>
        <dbReference type="SAM" id="Phobius"/>
    </source>
</evidence>
<protein>
    <submittedName>
        <fullName evidence="2">Uncharacterized protein</fullName>
    </submittedName>
</protein>
<keyword evidence="1" id="KW-1133">Transmembrane helix</keyword>
<sequence>MSTIWVIYFTTGILAAVIALPWRKVESPAYEHWGAWVGLWPVLLLVSAWAGVLAYRNAWRRYHDRREAHAQREDARLEERSVFANYGAGKIVRETYFKRKE</sequence>
<keyword evidence="1" id="KW-0812">Transmembrane</keyword>
<comment type="caution">
    <text evidence="2">The sequence shown here is derived from an EMBL/GenBank/DDBJ whole genome shotgun (WGS) entry which is preliminary data.</text>
</comment>
<dbReference type="AlphaFoldDB" id="A0A4S4B0F7"/>
<name>A0A4S4B0F7_9RHOO</name>
<evidence type="ECO:0000313" key="3">
    <source>
        <dbReference type="Proteomes" id="UP000307956"/>
    </source>
</evidence>
<accession>A0A4S4B0F7</accession>